<accession>A0A0R1L670</accession>
<comment type="caution">
    <text evidence="1">The sequence shown here is derived from an EMBL/GenBank/DDBJ whole genome shotgun (WGS) entry which is preliminary data.</text>
</comment>
<dbReference type="EMBL" id="AZEA01000009">
    <property type="protein sequence ID" value="KRK88353.1"/>
    <property type="molecule type" value="Genomic_DNA"/>
</dbReference>
<organism evidence="1 2">
    <name type="scientific">Lentilactobacillus sunkii DSM 19904</name>
    <dbReference type="NCBI Taxonomy" id="1423808"/>
    <lineage>
        <taxon>Bacteria</taxon>
        <taxon>Bacillati</taxon>
        <taxon>Bacillota</taxon>
        <taxon>Bacilli</taxon>
        <taxon>Lactobacillales</taxon>
        <taxon>Lactobacillaceae</taxon>
        <taxon>Lentilactobacillus</taxon>
    </lineage>
</organism>
<evidence type="ECO:0000313" key="1">
    <source>
        <dbReference type="EMBL" id="KRK88353.1"/>
    </source>
</evidence>
<evidence type="ECO:0000313" key="2">
    <source>
        <dbReference type="Proteomes" id="UP000051581"/>
    </source>
</evidence>
<proteinExistence type="predicted"/>
<dbReference type="RefSeq" id="WP_057824920.1">
    <property type="nucleotide sequence ID" value="NZ_AZEA01000009.1"/>
</dbReference>
<reference evidence="1 2" key="1">
    <citation type="journal article" date="2015" name="Genome Announc.">
        <title>Expanding the biotechnology potential of lactobacilli through comparative genomics of 213 strains and associated genera.</title>
        <authorList>
            <person name="Sun Z."/>
            <person name="Harris H.M."/>
            <person name="McCann A."/>
            <person name="Guo C."/>
            <person name="Argimon S."/>
            <person name="Zhang W."/>
            <person name="Yang X."/>
            <person name="Jeffery I.B."/>
            <person name="Cooney J.C."/>
            <person name="Kagawa T.F."/>
            <person name="Liu W."/>
            <person name="Song Y."/>
            <person name="Salvetti E."/>
            <person name="Wrobel A."/>
            <person name="Rasinkangas P."/>
            <person name="Parkhill J."/>
            <person name="Rea M.C."/>
            <person name="O'Sullivan O."/>
            <person name="Ritari J."/>
            <person name="Douillard F.P."/>
            <person name="Paul Ross R."/>
            <person name="Yang R."/>
            <person name="Briner A.E."/>
            <person name="Felis G.E."/>
            <person name="de Vos W.M."/>
            <person name="Barrangou R."/>
            <person name="Klaenhammer T.R."/>
            <person name="Caufield P.W."/>
            <person name="Cui Y."/>
            <person name="Zhang H."/>
            <person name="O'Toole P.W."/>
        </authorList>
    </citation>
    <scope>NUCLEOTIDE SEQUENCE [LARGE SCALE GENOMIC DNA]</scope>
    <source>
        <strain evidence="1 2">DSM 19904</strain>
    </source>
</reference>
<protein>
    <submittedName>
        <fullName evidence="1">Uncharacterized protein</fullName>
    </submittedName>
</protein>
<name>A0A0R1L670_9LACO</name>
<keyword evidence="2" id="KW-1185">Reference proteome</keyword>
<dbReference type="AlphaFoldDB" id="A0A0R1L670"/>
<sequence length="285" mass="32755">MGRAIFLATMIQGIRKVTFRRQLLSLVSNDFQVVVLFAMTDFDEIWQAKQEFAKIQLPTGAPKVRLISLADIYADHDGVVLKPTDYINPDLSGLKEYESHQGKMTITRYIDDNGNIVAETLFGENSIRLHTLFFDQNSRIIQINNYDDQDKLFGIGKYVNDNLDESLLLNAKGELVYRFTNYIKDQKVSYNITQSSTIAAPQDLTEVQDDTVKTADETLRTFEGQGKSTFTKALSYSDYHRYDDINAFYHQVLLNMNIEDARTYIDIDNIVDASKYLPSKRIFNY</sequence>
<dbReference type="OrthoDB" id="2321746at2"/>
<dbReference type="Proteomes" id="UP000051581">
    <property type="component" value="Unassembled WGS sequence"/>
</dbReference>
<gene>
    <name evidence="1" type="ORF">FD17_GL002482</name>
</gene>
<dbReference type="PATRIC" id="fig|1423808.3.peg.2533"/>